<evidence type="ECO:0000256" key="11">
    <source>
        <dbReference type="ARBA" id="ARBA00023315"/>
    </source>
</evidence>
<evidence type="ECO:0000256" key="5">
    <source>
        <dbReference type="ARBA" id="ARBA00022475"/>
    </source>
</evidence>
<dbReference type="InterPro" id="IPR051085">
    <property type="entry name" value="MB_O-acyltransferase"/>
</dbReference>
<dbReference type="PIRSF" id="PIRSF016636">
    <property type="entry name" value="AlgI_DltB"/>
    <property type="match status" value="1"/>
</dbReference>
<keyword evidence="6 13" id="KW-0808">Transferase</keyword>
<feature type="transmembrane region" description="Helical" evidence="14">
    <location>
        <begin position="317"/>
        <end position="334"/>
    </location>
</feature>
<dbReference type="GO" id="GO:0016746">
    <property type="term" value="F:acyltransferase activity"/>
    <property type="evidence" value="ECO:0007669"/>
    <property type="project" value="UniProtKB-KW"/>
</dbReference>
<keyword evidence="9 14" id="KW-1133">Transmembrane helix</keyword>
<dbReference type="EMBL" id="JBHUIY010000004">
    <property type="protein sequence ID" value="MFD2232886.1"/>
    <property type="molecule type" value="Genomic_DNA"/>
</dbReference>
<evidence type="ECO:0000256" key="13">
    <source>
        <dbReference type="PIRNR" id="PIRNR016636"/>
    </source>
</evidence>
<keyword evidence="16" id="KW-1185">Reference proteome</keyword>
<dbReference type="RefSeq" id="WP_377314589.1">
    <property type="nucleotide sequence ID" value="NZ_JBHUIY010000004.1"/>
</dbReference>
<evidence type="ECO:0000256" key="6">
    <source>
        <dbReference type="ARBA" id="ARBA00022679"/>
    </source>
</evidence>
<sequence length="395" mass="44364">MVQSALFWLVLAVAVAGNWALPPARRPYWLVAISTAYLLSLDAVGVAPLLGWIGLVWALRRRVAATPALGNWVVIGLVGSLILQLAYFKYLPPLLSLFSEGPARAVVVPLGISFITFRLIHYVIETRRGTLAHHGLWDYLSWATLFTIWTAGPIERFDHFLSQRRANLTRAMVAEGLTRIILGLGKKFVLGLQLVPLAFGEVSTPDGFLAALPHLSTFEAWRYLIVSFFLFYLDFSAYSDIAIGSSRLLGLGIMENFNWPILAPNPGVYWKRWHMTLSGWCQSYVYMPVIGLTRNPYHAVFASFACIGLWHAGSWTWLAWGLYHAVAVTLYQTWARFRRKQDWPWLEQGWLRVPAALAVICYTSVPQGFTLIQGIGVPYDGLRILAKLVFVNLPA</sequence>
<dbReference type="Pfam" id="PF03062">
    <property type="entry name" value="MBOAT"/>
    <property type="match status" value="1"/>
</dbReference>
<evidence type="ECO:0000256" key="7">
    <source>
        <dbReference type="ARBA" id="ARBA00022692"/>
    </source>
</evidence>
<proteinExistence type="inferred from homology"/>
<evidence type="ECO:0000256" key="9">
    <source>
        <dbReference type="ARBA" id="ARBA00022989"/>
    </source>
</evidence>
<evidence type="ECO:0000256" key="1">
    <source>
        <dbReference type="ARBA" id="ARBA00004651"/>
    </source>
</evidence>
<keyword evidence="7 14" id="KW-0812">Transmembrane</keyword>
<evidence type="ECO:0000256" key="4">
    <source>
        <dbReference type="ARBA" id="ARBA00016084"/>
    </source>
</evidence>
<comment type="similarity">
    <text evidence="3 13">Belongs to the membrane-bound acyltransferase family.</text>
</comment>
<feature type="transmembrane region" description="Helical" evidence="14">
    <location>
        <begin position="36"/>
        <end position="59"/>
    </location>
</feature>
<keyword evidence="11 13" id="KW-0012">Acyltransferase</keyword>
<dbReference type="PANTHER" id="PTHR13285">
    <property type="entry name" value="ACYLTRANSFERASE"/>
    <property type="match status" value="1"/>
</dbReference>
<feature type="transmembrane region" description="Helical" evidence="14">
    <location>
        <begin position="220"/>
        <end position="238"/>
    </location>
</feature>
<evidence type="ECO:0000256" key="12">
    <source>
        <dbReference type="ARBA" id="ARBA00031030"/>
    </source>
</evidence>
<evidence type="ECO:0000256" key="14">
    <source>
        <dbReference type="SAM" id="Phobius"/>
    </source>
</evidence>
<comment type="caution">
    <text evidence="15">The sequence shown here is derived from an EMBL/GenBank/DDBJ whole genome shotgun (WGS) entry which is preliminary data.</text>
</comment>
<evidence type="ECO:0000313" key="15">
    <source>
        <dbReference type="EMBL" id="MFD2232886.1"/>
    </source>
</evidence>
<evidence type="ECO:0000256" key="3">
    <source>
        <dbReference type="ARBA" id="ARBA00010323"/>
    </source>
</evidence>
<feature type="transmembrane region" description="Helical" evidence="14">
    <location>
        <begin position="71"/>
        <end position="91"/>
    </location>
</feature>
<evidence type="ECO:0000256" key="8">
    <source>
        <dbReference type="ARBA" id="ARBA00022841"/>
    </source>
</evidence>
<keyword evidence="8" id="KW-0016">Alginate biosynthesis</keyword>
<dbReference type="Proteomes" id="UP001597296">
    <property type="component" value="Unassembled WGS sequence"/>
</dbReference>
<comment type="subcellular location">
    <subcellularLocation>
        <location evidence="1">Cell membrane</location>
        <topology evidence="1">Multi-pass membrane protein</topology>
    </subcellularLocation>
</comment>
<accession>A0ABW5C833</accession>
<protein>
    <recommendedName>
        <fullName evidence="4">Probable alginate O-acetylase AlgI</fullName>
    </recommendedName>
    <alternativeName>
        <fullName evidence="12">Alginate biosynthesis protein AlgI</fullName>
    </alternativeName>
</protein>
<reference evidence="16" key="1">
    <citation type="journal article" date="2019" name="Int. J. Syst. Evol. Microbiol.">
        <title>The Global Catalogue of Microorganisms (GCM) 10K type strain sequencing project: providing services to taxonomists for standard genome sequencing and annotation.</title>
        <authorList>
            <consortium name="The Broad Institute Genomics Platform"/>
            <consortium name="The Broad Institute Genome Sequencing Center for Infectious Disease"/>
            <person name="Wu L."/>
            <person name="Ma J."/>
        </authorList>
    </citation>
    <scope>NUCLEOTIDE SEQUENCE [LARGE SCALE GENOMIC DNA]</scope>
    <source>
        <strain evidence="16">KCTC 15012</strain>
    </source>
</reference>
<evidence type="ECO:0000256" key="10">
    <source>
        <dbReference type="ARBA" id="ARBA00023136"/>
    </source>
</evidence>
<feature type="transmembrane region" description="Helical" evidence="14">
    <location>
        <begin position="103"/>
        <end position="124"/>
    </location>
</feature>
<comment type="pathway">
    <text evidence="2">Glycan biosynthesis; alginate biosynthesis.</text>
</comment>
<evidence type="ECO:0000313" key="16">
    <source>
        <dbReference type="Proteomes" id="UP001597296"/>
    </source>
</evidence>
<keyword evidence="10 13" id="KW-0472">Membrane</keyword>
<dbReference type="PANTHER" id="PTHR13285:SF23">
    <property type="entry name" value="TEICHOIC ACID D-ALANYLTRANSFERASE"/>
    <property type="match status" value="1"/>
</dbReference>
<evidence type="ECO:0000256" key="2">
    <source>
        <dbReference type="ARBA" id="ARBA00005182"/>
    </source>
</evidence>
<keyword evidence="5 13" id="KW-1003">Cell membrane</keyword>
<organism evidence="15 16">
    <name type="scientific">Phaeospirillum tilakii</name>
    <dbReference type="NCBI Taxonomy" id="741673"/>
    <lineage>
        <taxon>Bacteria</taxon>
        <taxon>Pseudomonadati</taxon>
        <taxon>Pseudomonadota</taxon>
        <taxon>Alphaproteobacteria</taxon>
        <taxon>Rhodospirillales</taxon>
        <taxon>Rhodospirillaceae</taxon>
        <taxon>Phaeospirillum</taxon>
    </lineage>
</organism>
<name>A0ABW5C833_9PROT</name>
<dbReference type="InterPro" id="IPR004299">
    <property type="entry name" value="MBOAT_fam"/>
</dbReference>
<dbReference type="InterPro" id="IPR024194">
    <property type="entry name" value="Ac/AlaTfrase_AlgI/DltB"/>
</dbReference>
<gene>
    <name evidence="15" type="ORF">ACFSNB_03615</name>
</gene>